<dbReference type="HAMAP" id="MF_02020">
    <property type="entry name" value="Mpl"/>
    <property type="match status" value="1"/>
</dbReference>
<dbReference type="Pfam" id="PF01225">
    <property type="entry name" value="Mur_ligase"/>
    <property type="match status" value="1"/>
</dbReference>
<evidence type="ECO:0000259" key="12">
    <source>
        <dbReference type="Pfam" id="PF08245"/>
    </source>
</evidence>
<feature type="domain" description="Mur ligase central" evidence="12">
    <location>
        <begin position="108"/>
        <end position="292"/>
    </location>
</feature>
<dbReference type="PANTHER" id="PTHR43445:SF5">
    <property type="entry name" value="UDP-N-ACETYLMURAMATE--L-ALANYL-GAMMA-D-GLUTAMYL-MESO-2,6-DIAMINOHEPTANDIOATE LIGASE"/>
    <property type="match status" value="1"/>
</dbReference>
<evidence type="ECO:0000256" key="1">
    <source>
        <dbReference type="ARBA" id="ARBA00022598"/>
    </source>
</evidence>
<keyword evidence="1 9" id="KW-0436">Ligase</keyword>
<dbReference type="Gene3D" id="3.40.1190.10">
    <property type="entry name" value="Mur-like, catalytic domain"/>
    <property type="match status" value="1"/>
</dbReference>
<comment type="function">
    <text evidence="9">Reutilizes the intact tripeptide L-alanyl-gamma-D-glutamyl-meso-diaminopimelate by linking it to UDP-N-acetylmuramate.</text>
</comment>
<feature type="domain" description="Mur ligase N-terminal catalytic" evidence="10">
    <location>
        <begin position="3"/>
        <end position="101"/>
    </location>
</feature>
<evidence type="ECO:0000256" key="4">
    <source>
        <dbReference type="ARBA" id="ARBA00022840"/>
    </source>
</evidence>
<dbReference type="Gene3D" id="3.90.190.20">
    <property type="entry name" value="Mur ligase, C-terminal domain"/>
    <property type="match status" value="1"/>
</dbReference>
<protein>
    <recommendedName>
        <fullName evidence="9">UDP-N-acetylmuramate--L-alanyl-gamma-D-glutamyl-meso-2,6-diaminoheptandioate ligase</fullName>
        <ecNumber evidence="9">6.3.2.45</ecNumber>
    </recommendedName>
    <alternativeName>
        <fullName evidence="9">Murein peptide ligase</fullName>
    </alternativeName>
    <alternativeName>
        <fullName evidence="9">UDP-N-acetylmuramate:L-alanyl-gamma-D-glutamyl-meso-diaminopimelate ligase</fullName>
    </alternativeName>
</protein>
<dbReference type="InterPro" id="IPR036565">
    <property type="entry name" value="Mur-like_cat_sf"/>
</dbReference>
<evidence type="ECO:0000256" key="2">
    <source>
        <dbReference type="ARBA" id="ARBA00022618"/>
    </source>
</evidence>
<keyword evidence="2 9" id="KW-0132">Cell division</keyword>
<keyword evidence="4 9" id="KW-0067">ATP-binding</keyword>
<accession>A0ABN1IKT6</accession>
<dbReference type="PANTHER" id="PTHR43445">
    <property type="entry name" value="UDP-N-ACETYLMURAMATE--L-ALANINE LIGASE-RELATED"/>
    <property type="match status" value="1"/>
</dbReference>
<gene>
    <name evidence="9 13" type="primary">mpl</name>
    <name evidence="13" type="ORF">GCM10009105_22520</name>
</gene>
<evidence type="ECO:0000256" key="9">
    <source>
        <dbReference type="HAMAP-Rule" id="MF_02020"/>
    </source>
</evidence>
<dbReference type="EC" id="6.3.2.45" evidence="9"/>
<dbReference type="RefSeq" id="WP_343791097.1">
    <property type="nucleotide sequence ID" value="NZ_BAAAEU010000010.1"/>
</dbReference>
<keyword evidence="9" id="KW-0460">Magnesium</keyword>
<keyword evidence="7 9" id="KW-0131">Cell cycle</keyword>
<dbReference type="Pfam" id="PF02875">
    <property type="entry name" value="Mur_ligase_C"/>
    <property type="match status" value="1"/>
</dbReference>
<evidence type="ECO:0000256" key="6">
    <source>
        <dbReference type="ARBA" id="ARBA00022984"/>
    </source>
</evidence>
<dbReference type="Pfam" id="PF08245">
    <property type="entry name" value="Mur_ligase_M"/>
    <property type="match status" value="1"/>
</dbReference>
<evidence type="ECO:0000256" key="5">
    <source>
        <dbReference type="ARBA" id="ARBA00022960"/>
    </source>
</evidence>
<sequence>MRLHILGICGTFMGGIAALARELGHTVEGSDANVYPPMSTQLEQLGIALKQGFKAEHLQPAPELVVVGNALSRGNPAIEHMLDARLRYVSGPQWLGETLLAQRRVLAVAGTHGKTTTTSLLAWILESQQLAPGFLVGGVPANFGVSARAGAGPDFVIEADEYDTAFFDKRSKFVHYRPSIAILNNLEYDHADIFPDIAAIQRQFHHLVRTVPGNGRLIVNAEDARLAEVLGQGCWTPVESFGIDAGDWRARLTAADGSAFIVSHKGREFGEARWALSGRHNVMNALAALAAAHAAGVDIERALAALSEFRNVARRMELVGEAGGVRVYDDFAHHPTAIATTLAGLRAKVGSARILVGMEPRSNSMRMGAHADELAPSLRDADAVVFLKRAELSWDATRVVAALAGRGRTAAGVDELVAALRAEARAGDHVVFMSNGGFENAPRRFLAALG</sequence>
<dbReference type="SUPFAM" id="SSF51984">
    <property type="entry name" value="MurCD N-terminal domain"/>
    <property type="match status" value="1"/>
</dbReference>
<dbReference type="GO" id="GO:0016874">
    <property type="term" value="F:ligase activity"/>
    <property type="evidence" value="ECO:0007669"/>
    <property type="project" value="UniProtKB-KW"/>
</dbReference>
<evidence type="ECO:0000313" key="14">
    <source>
        <dbReference type="Proteomes" id="UP001501523"/>
    </source>
</evidence>
<keyword evidence="8 9" id="KW-0961">Cell wall biogenesis/degradation</keyword>
<comment type="similarity">
    <text evidence="9">Belongs to the MurCDEF family. Mpl subfamily.</text>
</comment>
<evidence type="ECO:0000313" key="13">
    <source>
        <dbReference type="EMBL" id="GAA0716261.1"/>
    </source>
</evidence>
<dbReference type="EMBL" id="BAAAEU010000010">
    <property type="protein sequence ID" value="GAA0716261.1"/>
    <property type="molecule type" value="Genomic_DNA"/>
</dbReference>
<feature type="domain" description="Mur ligase C-terminal" evidence="11">
    <location>
        <begin position="314"/>
        <end position="436"/>
    </location>
</feature>
<keyword evidence="5 9" id="KW-0133">Cell shape</keyword>
<dbReference type="InterPro" id="IPR000713">
    <property type="entry name" value="Mur_ligase_N"/>
</dbReference>
<evidence type="ECO:0000259" key="10">
    <source>
        <dbReference type="Pfam" id="PF01225"/>
    </source>
</evidence>
<comment type="caution">
    <text evidence="13">The sequence shown here is derived from an EMBL/GenBank/DDBJ whole genome shotgun (WGS) entry which is preliminary data.</text>
</comment>
<comment type="catalytic activity">
    <reaction evidence="9">
        <text>UDP-N-acetyl-alpha-D-muramate + L-alanyl-gamma-D-glutamyl-meso-2,6-diaminopimelate + ATP = UDP-N-acetyl-alpha-D-muramoyl-L-alanyl-gamma-D-glutamyl-meso-2,6-diaminopimelate + ADP + phosphate + H(+)</text>
        <dbReference type="Rhea" id="RHEA:29563"/>
        <dbReference type="ChEBI" id="CHEBI:15378"/>
        <dbReference type="ChEBI" id="CHEBI:30616"/>
        <dbReference type="ChEBI" id="CHEBI:43474"/>
        <dbReference type="ChEBI" id="CHEBI:61401"/>
        <dbReference type="ChEBI" id="CHEBI:70757"/>
        <dbReference type="ChEBI" id="CHEBI:83905"/>
        <dbReference type="ChEBI" id="CHEBI:456216"/>
        <dbReference type="EC" id="6.3.2.45"/>
    </reaction>
</comment>
<evidence type="ECO:0000256" key="3">
    <source>
        <dbReference type="ARBA" id="ARBA00022741"/>
    </source>
</evidence>
<dbReference type="SUPFAM" id="SSF53623">
    <property type="entry name" value="MurD-like peptide ligases, catalytic domain"/>
    <property type="match status" value="1"/>
</dbReference>
<comment type="cofactor">
    <cofactor evidence="9">
        <name>Mg(2+)</name>
        <dbReference type="ChEBI" id="CHEBI:18420"/>
    </cofactor>
</comment>
<comment type="pathway">
    <text evidence="9">Cell wall biogenesis; peptidoglycan recycling.</text>
</comment>
<evidence type="ECO:0000256" key="8">
    <source>
        <dbReference type="ARBA" id="ARBA00023316"/>
    </source>
</evidence>
<dbReference type="InterPro" id="IPR050061">
    <property type="entry name" value="MurCDEF_pg_biosynth"/>
</dbReference>
<dbReference type="InterPro" id="IPR013221">
    <property type="entry name" value="Mur_ligase_cen"/>
</dbReference>
<dbReference type="InterPro" id="IPR036615">
    <property type="entry name" value="Mur_ligase_C_dom_sf"/>
</dbReference>
<dbReference type="NCBIfam" id="TIGR01081">
    <property type="entry name" value="mpl"/>
    <property type="match status" value="1"/>
</dbReference>
<reference evidence="13 14" key="1">
    <citation type="journal article" date="2019" name="Int. J. Syst. Evol. Microbiol.">
        <title>The Global Catalogue of Microorganisms (GCM) 10K type strain sequencing project: providing services to taxonomists for standard genome sequencing and annotation.</title>
        <authorList>
            <consortium name="The Broad Institute Genomics Platform"/>
            <consortium name="The Broad Institute Genome Sequencing Center for Infectious Disease"/>
            <person name="Wu L."/>
            <person name="Ma J."/>
        </authorList>
    </citation>
    <scope>NUCLEOTIDE SEQUENCE [LARGE SCALE GENOMIC DNA]</scope>
    <source>
        <strain evidence="13 14">JCM 15421</strain>
    </source>
</reference>
<organism evidence="13 14">
    <name type="scientific">Dokdonella soli</name>
    <dbReference type="NCBI Taxonomy" id="529810"/>
    <lineage>
        <taxon>Bacteria</taxon>
        <taxon>Pseudomonadati</taxon>
        <taxon>Pseudomonadota</taxon>
        <taxon>Gammaproteobacteria</taxon>
        <taxon>Lysobacterales</taxon>
        <taxon>Rhodanobacteraceae</taxon>
        <taxon>Dokdonella</taxon>
    </lineage>
</organism>
<dbReference type="Proteomes" id="UP001501523">
    <property type="component" value="Unassembled WGS sequence"/>
</dbReference>
<evidence type="ECO:0000256" key="7">
    <source>
        <dbReference type="ARBA" id="ARBA00023306"/>
    </source>
</evidence>
<keyword evidence="3 9" id="KW-0547">Nucleotide-binding</keyword>
<dbReference type="InterPro" id="IPR004101">
    <property type="entry name" value="Mur_ligase_C"/>
</dbReference>
<feature type="binding site" evidence="9">
    <location>
        <begin position="110"/>
        <end position="116"/>
    </location>
    <ligand>
        <name>ATP</name>
        <dbReference type="ChEBI" id="CHEBI:30616"/>
    </ligand>
</feature>
<evidence type="ECO:0000259" key="11">
    <source>
        <dbReference type="Pfam" id="PF02875"/>
    </source>
</evidence>
<name>A0ABN1IKT6_9GAMM</name>
<proteinExistence type="inferred from homology"/>
<dbReference type="InterPro" id="IPR005757">
    <property type="entry name" value="Mpl"/>
</dbReference>
<keyword evidence="14" id="KW-1185">Reference proteome</keyword>
<dbReference type="SUPFAM" id="SSF53244">
    <property type="entry name" value="MurD-like peptide ligases, peptide-binding domain"/>
    <property type="match status" value="1"/>
</dbReference>
<keyword evidence="6 9" id="KW-0573">Peptidoglycan synthesis</keyword>
<dbReference type="Gene3D" id="3.40.50.720">
    <property type="entry name" value="NAD(P)-binding Rossmann-like Domain"/>
    <property type="match status" value="1"/>
</dbReference>